<dbReference type="InParanoid" id="A0A024GTN7"/>
<keyword evidence="3" id="KW-1185">Reference proteome</keyword>
<dbReference type="EMBL" id="CAIX01000389">
    <property type="protein sequence ID" value="CCI50079.1"/>
    <property type="molecule type" value="Genomic_DNA"/>
</dbReference>
<keyword evidence="1" id="KW-0812">Transmembrane</keyword>
<comment type="caution">
    <text evidence="2">The sequence shown here is derived from an EMBL/GenBank/DDBJ whole genome shotgun (WGS) entry which is preliminary data.</text>
</comment>
<protein>
    <submittedName>
        <fullName evidence="2">Uncharacterized protein</fullName>
    </submittedName>
</protein>
<sequence length="111" mass="12976">MIHRNLVSQICCLCFYLLLVFIPCMQYIVASPSSIEDCGRGCVVICKHSLSVKEHSNTTLQIMELDERMTHRYKSKRSISSFIESFYVLALQTFMFFLYIAYADCMRYMIS</sequence>
<keyword evidence="1" id="KW-0472">Membrane</keyword>
<dbReference type="Proteomes" id="UP000053237">
    <property type="component" value="Unassembled WGS sequence"/>
</dbReference>
<evidence type="ECO:0000313" key="3">
    <source>
        <dbReference type="Proteomes" id="UP000053237"/>
    </source>
</evidence>
<keyword evidence="1" id="KW-1133">Transmembrane helix</keyword>
<evidence type="ECO:0000313" key="2">
    <source>
        <dbReference type="EMBL" id="CCI50079.1"/>
    </source>
</evidence>
<organism evidence="2 3">
    <name type="scientific">Albugo candida</name>
    <dbReference type="NCBI Taxonomy" id="65357"/>
    <lineage>
        <taxon>Eukaryota</taxon>
        <taxon>Sar</taxon>
        <taxon>Stramenopiles</taxon>
        <taxon>Oomycota</taxon>
        <taxon>Peronosporomycetes</taxon>
        <taxon>Albuginales</taxon>
        <taxon>Albuginaceae</taxon>
        <taxon>Albugo</taxon>
    </lineage>
</organism>
<evidence type="ECO:0000256" key="1">
    <source>
        <dbReference type="SAM" id="Phobius"/>
    </source>
</evidence>
<reference evidence="2 3" key="1">
    <citation type="submission" date="2012-05" db="EMBL/GenBank/DDBJ databases">
        <title>Recombination and specialization in a pathogen metapopulation.</title>
        <authorList>
            <person name="Gardiner A."/>
            <person name="Kemen E."/>
            <person name="Schultz-Larsen T."/>
            <person name="MacLean D."/>
            <person name="Van Oosterhout C."/>
            <person name="Jones J.D.G."/>
        </authorList>
    </citation>
    <scope>NUCLEOTIDE SEQUENCE [LARGE SCALE GENOMIC DNA]</scope>
    <source>
        <strain evidence="2 3">Ac Nc2</strain>
    </source>
</reference>
<name>A0A024GTN7_9STRA</name>
<feature type="transmembrane region" description="Helical" evidence="1">
    <location>
        <begin position="6"/>
        <end position="30"/>
    </location>
</feature>
<dbReference type="AlphaFoldDB" id="A0A024GTN7"/>
<gene>
    <name evidence="2" type="ORF">BN9_115910</name>
</gene>
<feature type="transmembrane region" description="Helical" evidence="1">
    <location>
        <begin position="82"/>
        <end position="102"/>
    </location>
</feature>
<accession>A0A024GTN7</accession>
<proteinExistence type="predicted"/>